<evidence type="ECO:0000256" key="1">
    <source>
        <dbReference type="SAM" id="SignalP"/>
    </source>
</evidence>
<name>A0A024W4L7_PLAFA</name>
<gene>
    <name evidence="2" type="ORF">PFTANZ_04169</name>
</gene>
<organism evidence="2 3">
    <name type="scientific">Plasmodium falciparum Tanzania</name>
    <name type="common">2000708</name>
    <dbReference type="NCBI Taxonomy" id="1036725"/>
    <lineage>
        <taxon>Eukaryota</taxon>
        <taxon>Sar</taxon>
        <taxon>Alveolata</taxon>
        <taxon>Apicomplexa</taxon>
        <taxon>Aconoidasida</taxon>
        <taxon>Haemosporida</taxon>
        <taxon>Plasmodiidae</taxon>
        <taxon>Plasmodium</taxon>
        <taxon>Plasmodium (Laverania)</taxon>
    </lineage>
</organism>
<feature type="chain" id="PRO_5001536593" evidence="1">
    <location>
        <begin position="20"/>
        <end position="90"/>
    </location>
</feature>
<evidence type="ECO:0000313" key="2">
    <source>
        <dbReference type="EMBL" id="ETW35121.1"/>
    </source>
</evidence>
<keyword evidence="1" id="KW-0732">Signal</keyword>
<dbReference type="Proteomes" id="UP000030708">
    <property type="component" value="Unassembled WGS sequence"/>
</dbReference>
<dbReference type="EMBL" id="KI926489">
    <property type="protein sequence ID" value="ETW35121.1"/>
    <property type="molecule type" value="Genomic_DNA"/>
</dbReference>
<reference evidence="2 3" key="1">
    <citation type="submission" date="2013-02" db="EMBL/GenBank/DDBJ databases">
        <title>The Genome Annotation of Plasmodium falciparum Tanzania (2000708).</title>
        <authorList>
            <consortium name="The Broad Institute Genome Sequencing Platform"/>
            <consortium name="The Broad Institute Genome Sequencing Center for Infectious Disease"/>
            <person name="Neafsey D."/>
            <person name="Hoffman S."/>
            <person name="Volkman S."/>
            <person name="Rosenthal P."/>
            <person name="Walker B."/>
            <person name="Young S.K."/>
            <person name="Zeng Q."/>
            <person name="Gargeya S."/>
            <person name="Fitzgerald M."/>
            <person name="Haas B."/>
            <person name="Abouelleil A."/>
            <person name="Allen A.W."/>
            <person name="Alvarado L."/>
            <person name="Arachchi H.M."/>
            <person name="Berlin A.M."/>
            <person name="Chapman S.B."/>
            <person name="Gainer-Dewar J."/>
            <person name="Goldberg J."/>
            <person name="Griggs A."/>
            <person name="Gujja S."/>
            <person name="Hansen M."/>
            <person name="Howarth C."/>
            <person name="Imamovic A."/>
            <person name="Ireland A."/>
            <person name="Larimer J."/>
            <person name="McCowan C."/>
            <person name="Murphy C."/>
            <person name="Pearson M."/>
            <person name="Poon T.W."/>
            <person name="Priest M."/>
            <person name="Roberts A."/>
            <person name="Saif S."/>
            <person name="Shea T."/>
            <person name="Sisk P."/>
            <person name="Sykes S."/>
            <person name="Wortman J."/>
            <person name="Nusbaum C."/>
            <person name="Birren B."/>
        </authorList>
    </citation>
    <scope>NUCLEOTIDE SEQUENCE [LARGE SCALE GENOMIC DNA]</scope>
    <source>
        <strain evidence="3">Tanzania (2000708)</strain>
    </source>
</reference>
<evidence type="ECO:0000313" key="3">
    <source>
        <dbReference type="Proteomes" id="UP000030708"/>
    </source>
</evidence>
<protein>
    <submittedName>
        <fullName evidence="2">Uncharacterized protein</fullName>
    </submittedName>
</protein>
<sequence>MKIIRLYLLLLNDIYYCTCNKNIRFSLIDMLYYYDINIEQKREERRKKQKKELKNNLIFRNFLLELGEKNNKFIKRNNSLDILNIKIHTV</sequence>
<accession>A0A024W4L7</accession>
<proteinExistence type="predicted"/>
<reference evidence="2 3" key="2">
    <citation type="submission" date="2013-02" db="EMBL/GenBank/DDBJ databases">
        <title>The Genome Sequence of Plasmodium falciparum Tanzania (2000708).</title>
        <authorList>
            <consortium name="The Broad Institute Genome Sequencing Platform"/>
            <consortium name="The Broad Institute Genome Sequencing Center for Infectious Disease"/>
            <person name="Neafsey D."/>
            <person name="Cheeseman I."/>
            <person name="Volkman S."/>
            <person name="Adams J."/>
            <person name="Walker B."/>
            <person name="Young S.K."/>
            <person name="Zeng Q."/>
            <person name="Gargeya S."/>
            <person name="Fitzgerald M."/>
            <person name="Haas B."/>
            <person name="Abouelleil A."/>
            <person name="Alvarado L."/>
            <person name="Arachchi H.M."/>
            <person name="Berlin A.M."/>
            <person name="Chapman S.B."/>
            <person name="Dewar J."/>
            <person name="Goldberg J."/>
            <person name="Griggs A."/>
            <person name="Gujja S."/>
            <person name="Hansen M."/>
            <person name="Howarth C."/>
            <person name="Imamovic A."/>
            <person name="Larimer J."/>
            <person name="McCowan C."/>
            <person name="Murphy C."/>
            <person name="Neiman D."/>
            <person name="Pearson M."/>
            <person name="Priest M."/>
            <person name="Roberts A."/>
            <person name="Saif S."/>
            <person name="Shea T."/>
            <person name="Sisk P."/>
            <person name="Sykes S."/>
            <person name="Wortman J."/>
            <person name="Nusbaum C."/>
            <person name="Birren B."/>
        </authorList>
    </citation>
    <scope>NUCLEOTIDE SEQUENCE [LARGE SCALE GENOMIC DNA]</scope>
    <source>
        <strain evidence="3">Tanzania (2000708)</strain>
    </source>
</reference>
<dbReference type="AlphaFoldDB" id="A0A024W4L7"/>
<feature type="signal peptide" evidence="1">
    <location>
        <begin position="1"/>
        <end position="19"/>
    </location>
</feature>